<dbReference type="InterPro" id="IPR011990">
    <property type="entry name" value="TPR-like_helical_dom_sf"/>
</dbReference>
<dbReference type="Proteomes" id="UP000757890">
    <property type="component" value="Unassembled WGS sequence"/>
</dbReference>
<feature type="repeat" description="TPR" evidence="1">
    <location>
        <begin position="7"/>
        <end position="40"/>
    </location>
</feature>
<dbReference type="SUPFAM" id="SSF81901">
    <property type="entry name" value="HCP-like"/>
    <property type="match status" value="2"/>
</dbReference>
<sequence length="352" mass="38396">MASDRMMEYYYSMGQDTLAAGDIDEAVTYFRKAANLGAGEAAHEIGVIGRRLEKGDGLEKDEEKAAHCYRLCGEMGDDEAWLYLGKLYLRGLNGGKPNPRKAKRALEHASEAGYTEATVLLARIYDEGVMGQVNPATAFKYYLLAAQRGDSEAMLMTGLFYAQGVSVPKNTVEAERWIRKGKEAGDPDADETLRGFLAVACTEYLTGAAGVVDEKKAAAMAKEAKAMGDKEVYLRMGYAYRASRVENHAKKAFDAFKKAAKYKLPEADAALGLCYESGLGAEADISKAVKYYKKAAEKGNAFAMAHYGCALANGEGVRKNKKSAMEWLIKAAMKGDEGAILILKEDYDYTLK</sequence>
<dbReference type="SMART" id="SM00671">
    <property type="entry name" value="SEL1"/>
    <property type="match status" value="9"/>
</dbReference>
<name>A0A930FPP1_9FIRM</name>
<evidence type="ECO:0000256" key="1">
    <source>
        <dbReference type="PROSITE-ProRule" id="PRU00339"/>
    </source>
</evidence>
<dbReference type="EMBL" id="JABZMK010000069">
    <property type="protein sequence ID" value="MBF1129929.1"/>
    <property type="molecule type" value="Genomic_DNA"/>
</dbReference>
<dbReference type="Pfam" id="PF08238">
    <property type="entry name" value="Sel1"/>
    <property type="match status" value="8"/>
</dbReference>
<accession>A0A930FPP1</accession>
<dbReference type="InterPro" id="IPR052748">
    <property type="entry name" value="ISR_Activator"/>
</dbReference>
<dbReference type="InterPro" id="IPR019734">
    <property type="entry name" value="TPR_rpt"/>
</dbReference>
<dbReference type="PROSITE" id="PS50005">
    <property type="entry name" value="TPR"/>
    <property type="match status" value="1"/>
</dbReference>
<dbReference type="PANTHER" id="PTHR45011:SF1">
    <property type="entry name" value="DAP3-BINDING CELL DEATH ENHANCER 1"/>
    <property type="match status" value="1"/>
</dbReference>
<dbReference type="AlphaFoldDB" id="A0A930FPP1"/>
<dbReference type="RefSeq" id="WP_276640627.1">
    <property type="nucleotide sequence ID" value="NZ_DBEZZS010000119.1"/>
</dbReference>
<evidence type="ECO:0000313" key="2">
    <source>
        <dbReference type="EMBL" id="MBF1129929.1"/>
    </source>
</evidence>
<proteinExistence type="predicted"/>
<dbReference type="Gene3D" id="1.25.40.10">
    <property type="entry name" value="Tetratricopeptide repeat domain"/>
    <property type="match status" value="2"/>
</dbReference>
<comment type="caution">
    <text evidence="2">The sequence shown here is derived from an EMBL/GenBank/DDBJ whole genome shotgun (WGS) entry which is preliminary data.</text>
</comment>
<gene>
    <name evidence="2" type="ORF">HXL70_07815</name>
</gene>
<dbReference type="PANTHER" id="PTHR45011">
    <property type="entry name" value="DAP3-BINDING CELL DEATH ENHANCER 1"/>
    <property type="match status" value="1"/>
</dbReference>
<keyword evidence="1" id="KW-0802">TPR repeat</keyword>
<evidence type="ECO:0000313" key="3">
    <source>
        <dbReference type="Proteomes" id="UP000757890"/>
    </source>
</evidence>
<protein>
    <submittedName>
        <fullName evidence="2">Sel1 repeat family protein</fullName>
    </submittedName>
</protein>
<reference evidence="2" key="1">
    <citation type="submission" date="2020-04" db="EMBL/GenBank/DDBJ databases">
        <title>Deep metagenomics examines the oral microbiome during advanced dental caries in children, revealing novel taxa and co-occurrences with host molecules.</title>
        <authorList>
            <person name="Baker J.L."/>
            <person name="Morton J.T."/>
            <person name="Dinis M."/>
            <person name="Alvarez R."/>
            <person name="Tran N.C."/>
            <person name="Knight R."/>
            <person name="Edlund A."/>
        </authorList>
    </citation>
    <scope>NUCLEOTIDE SEQUENCE</scope>
    <source>
        <strain evidence="2">JCVI_32_bin.14</strain>
    </source>
</reference>
<dbReference type="InterPro" id="IPR006597">
    <property type="entry name" value="Sel1-like"/>
</dbReference>
<organism evidence="2 3">
    <name type="scientific">Dialister invisus</name>
    <dbReference type="NCBI Taxonomy" id="218538"/>
    <lineage>
        <taxon>Bacteria</taxon>
        <taxon>Bacillati</taxon>
        <taxon>Bacillota</taxon>
        <taxon>Negativicutes</taxon>
        <taxon>Veillonellales</taxon>
        <taxon>Veillonellaceae</taxon>
        <taxon>Dialister</taxon>
    </lineage>
</organism>